<dbReference type="GO" id="GO:0008017">
    <property type="term" value="F:microtubule binding"/>
    <property type="evidence" value="ECO:0007669"/>
    <property type="project" value="TreeGrafter"/>
</dbReference>
<evidence type="ECO:0000256" key="1">
    <source>
        <dbReference type="ARBA" id="ARBA00024332"/>
    </source>
</evidence>
<dbReference type="Proteomes" id="UP000192220">
    <property type="component" value="Unplaced"/>
</dbReference>
<protein>
    <recommendedName>
        <fullName evidence="2">Dynein axonemal intermediate chain 7</fullName>
    </recommendedName>
</protein>
<reference evidence="6" key="1">
    <citation type="submission" date="2025-08" db="UniProtKB">
        <authorList>
            <consortium name="RefSeq"/>
        </authorList>
    </citation>
    <scope>IDENTIFICATION</scope>
</reference>
<accession>A0A2I4ALK8</accession>
<proteinExistence type="inferred from homology"/>
<gene>
    <name evidence="6" type="primary">LOC106512250</name>
</gene>
<feature type="compositionally biased region" description="Basic and acidic residues" evidence="3">
    <location>
        <begin position="1"/>
        <end position="12"/>
    </location>
</feature>
<dbReference type="PRINTS" id="PR02043">
    <property type="entry name" value="CANCERSCCP1"/>
</dbReference>
<dbReference type="GO" id="GO:0048487">
    <property type="term" value="F:beta-tubulin binding"/>
    <property type="evidence" value="ECO:0007669"/>
    <property type="project" value="TreeGrafter"/>
</dbReference>
<evidence type="ECO:0000256" key="2">
    <source>
        <dbReference type="ARBA" id="ARBA00024414"/>
    </source>
</evidence>
<evidence type="ECO:0000313" key="6">
    <source>
        <dbReference type="RefSeq" id="XP_013856368.1"/>
    </source>
</evidence>
<name>A0A2I4ALK8_AUSLI</name>
<dbReference type="OrthoDB" id="8959685at2759"/>
<feature type="compositionally biased region" description="Basic and acidic residues" evidence="3">
    <location>
        <begin position="22"/>
        <end position="50"/>
    </location>
</feature>
<dbReference type="STRING" id="52670.A0A2I4ALK8"/>
<evidence type="ECO:0000256" key="3">
    <source>
        <dbReference type="SAM" id="MobiDB-lite"/>
    </source>
</evidence>
<feature type="region of interest" description="Disordered" evidence="3">
    <location>
        <begin position="1"/>
        <end position="50"/>
    </location>
</feature>
<dbReference type="PANTHER" id="PTHR20929">
    <property type="entry name" value="LUNG ADENOMA SUSCEPTIBILITY 1-RELATED"/>
    <property type="match status" value="1"/>
</dbReference>
<comment type="similarity">
    <text evidence="1">Belongs to the DNAI7 family.</text>
</comment>
<dbReference type="AlphaFoldDB" id="A0A2I4ALK8"/>
<dbReference type="InterPro" id="IPR031826">
    <property type="entry name" value="IC97/Casc1_N"/>
</dbReference>
<dbReference type="RefSeq" id="XP_013856368.1">
    <property type="nucleotide sequence ID" value="XM_014000914.1"/>
</dbReference>
<dbReference type="InterPro" id="IPR023247">
    <property type="entry name" value="IC97/Dnai7-like"/>
</dbReference>
<evidence type="ECO:0000259" key="4">
    <source>
        <dbReference type="Pfam" id="PF15927"/>
    </source>
</evidence>
<feature type="domain" description="IC97/Casc1 N-terminal" evidence="4">
    <location>
        <begin position="26"/>
        <end position="219"/>
    </location>
</feature>
<sequence length="294" mass="34518">MPPKKNENEQKLTKAQRKKQIEKKERRLREEEERLQAGREEQERLGREKKQAEVENLQLKALELREDELNEVRHLLEERRAAATQWERDAVEAAKWERYLSCDDVIDSAEQRQVNTFITLWRDEPELNVRKVLTRCHVALQLVDELDVLIKESTDPKQTLVYQEGLVYLQELIQAKLNLTCEDIFKGNQNIELKTKNMEMVVKDEMMTLCLWANLEKNPSFRGLTFEGVGLGLQLPQQLVWSDVAVRILHTHYDHLTMLSRMTHLRTRRCPANNKEDLRDSSVLKGSPVLKDSP</sequence>
<dbReference type="Pfam" id="PF15927">
    <property type="entry name" value="Casc1_N"/>
    <property type="match status" value="1"/>
</dbReference>
<feature type="non-terminal residue" evidence="6">
    <location>
        <position position="294"/>
    </location>
</feature>
<dbReference type="GO" id="GO:0005930">
    <property type="term" value="C:axoneme"/>
    <property type="evidence" value="ECO:0007669"/>
    <property type="project" value="TreeGrafter"/>
</dbReference>
<keyword evidence="5" id="KW-1185">Reference proteome</keyword>
<organism evidence="5 6">
    <name type="scientific">Austrofundulus limnaeus</name>
    <name type="common">Annual killifish</name>
    <dbReference type="NCBI Taxonomy" id="52670"/>
    <lineage>
        <taxon>Eukaryota</taxon>
        <taxon>Metazoa</taxon>
        <taxon>Chordata</taxon>
        <taxon>Craniata</taxon>
        <taxon>Vertebrata</taxon>
        <taxon>Euteleostomi</taxon>
        <taxon>Actinopterygii</taxon>
        <taxon>Neopterygii</taxon>
        <taxon>Teleostei</taxon>
        <taxon>Neoteleostei</taxon>
        <taxon>Acanthomorphata</taxon>
        <taxon>Ovalentaria</taxon>
        <taxon>Atherinomorphae</taxon>
        <taxon>Cyprinodontiformes</taxon>
        <taxon>Rivulidae</taxon>
        <taxon>Austrofundulus</taxon>
    </lineage>
</organism>
<dbReference type="GeneID" id="106512250"/>
<dbReference type="PANTHER" id="PTHR20929:SF11">
    <property type="entry name" value="DYNEIN AXONEMAL INTERMEDIATE CHAIN 7"/>
    <property type="match status" value="1"/>
</dbReference>
<dbReference type="InParanoid" id="A0A2I4ALK8"/>
<dbReference type="KEGG" id="alim:106512250"/>
<evidence type="ECO:0000313" key="5">
    <source>
        <dbReference type="Proteomes" id="UP000192220"/>
    </source>
</evidence>